<evidence type="ECO:0000256" key="5">
    <source>
        <dbReference type="ARBA" id="ARBA00022605"/>
    </source>
</evidence>
<dbReference type="Proteomes" id="UP001597100">
    <property type="component" value="Unassembled WGS sequence"/>
</dbReference>
<dbReference type="EC" id="5.3.1.24" evidence="3 9"/>
<dbReference type="GO" id="GO:0016853">
    <property type="term" value="F:isomerase activity"/>
    <property type="evidence" value="ECO:0007669"/>
    <property type="project" value="UniProtKB-KW"/>
</dbReference>
<evidence type="ECO:0000256" key="6">
    <source>
        <dbReference type="ARBA" id="ARBA00022822"/>
    </source>
</evidence>
<dbReference type="CDD" id="cd00405">
    <property type="entry name" value="PRAI"/>
    <property type="match status" value="1"/>
</dbReference>
<dbReference type="Pfam" id="PF00697">
    <property type="entry name" value="PRAI"/>
    <property type="match status" value="1"/>
</dbReference>
<dbReference type="EMBL" id="JBHTJP010000032">
    <property type="protein sequence ID" value="MFD0976299.1"/>
    <property type="molecule type" value="Genomic_DNA"/>
</dbReference>
<dbReference type="InterPro" id="IPR011060">
    <property type="entry name" value="RibuloseP-bd_barrel"/>
</dbReference>
<dbReference type="InterPro" id="IPR013785">
    <property type="entry name" value="Aldolase_TIM"/>
</dbReference>
<dbReference type="Gene3D" id="3.20.20.70">
    <property type="entry name" value="Aldolase class I"/>
    <property type="match status" value="1"/>
</dbReference>
<comment type="pathway">
    <text evidence="2 9">Amino-acid biosynthesis; L-tryptophan biosynthesis; L-tryptophan from chorismate: step 3/5.</text>
</comment>
<evidence type="ECO:0000256" key="2">
    <source>
        <dbReference type="ARBA" id="ARBA00004664"/>
    </source>
</evidence>
<evidence type="ECO:0000256" key="1">
    <source>
        <dbReference type="ARBA" id="ARBA00001164"/>
    </source>
</evidence>
<sequence length="220" mass="25277">MNLKLKICGMREPENIDQVAGLHPDYLGLIFFERSPRFVKNDIQELDPAIRKTGVFVNASEEDILERTLKYDLKAIQLHGDESMEFCLDLKKKLSAAGMDPELIKVFSIKDVFDFSILKDFENTVDLFLFDTKGRNKGGNGITFNWEVLKDYPSSTPFFLSGGIGLEEIPEIKTLYTYFQKENKQDLFYGIDINSRFETSPGLKDTEKLRTFRKALFSEA</sequence>
<feature type="domain" description="N-(5'phosphoribosyl) anthranilate isomerase (PRAI)" evidence="10">
    <location>
        <begin position="5"/>
        <end position="213"/>
    </location>
</feature>
<comment type="catalytic activity">
    <reaction evidence="1 9">
        <text>N-(5-phospho-beta-D-ribosyl)anthranilate = 1-(2-carboxyphenylamino)-1-deoxy-D-ribulose 5-phosphate</text>
        <dbReference type="Rhea" id="RHEA:21540"/>
        <dbReference type="ChEBI" id="CHEBI:18277"/>
        <dbReference type="ChEBI" id="CHEBI:58613"/>
        <dbReference type="EC" id="5.3.1.24"/>
    </reaction>
</comment>
<evidence type="ECO:0000259" key="10">
    <source>
        <dbReference type="Pfam" id="PF00697"/>
    </source>
</evidence>
<keyword evidence="6 9" id="KW-0822">Tryptophan biosynthesis</keyword>
<dbReference type="SUPFAM" id="SSF51366">
    <property type="entry name" value="Ribulose-phoshate binding barrel"/>
    <property type="match status" value="1"/>
</dbReference>
<evidence type="ECO:0000313" key="11">
    <source>
        <dbReference type="EMBL" id="MFD0976299.1"/>
    </source>
</evidence>
<evidence type="ECO:0000256" key="3">
    <source>
        <dbReference type="ARBA" id="ARBA00012572"/>
    </source>
</evidence>
<dbReference type="InterPro" id="IPR044643">
    <property type="entry name" value="TrpF_fam"/>
</dbReference>
<evidence type="ECO:0000256" key="8">
    <source>
        <dbReference type="ARBA" id="ARBA00023235"/>
    </source>
</evidence>
<name>A0ABW3IEK5_9FLAO</name>
<protein>
    <recommendedName>
        <fullName evidence="4 9">N-(5'-phosphoribosyl)anthranilate isomerase</fullName>
        <shortName evidence="9">PRAI</shortName>
        <ecNumber evidence="3 9">5.3.1.24</ecNumber>
    </recommendedName>
</protein>
<evidence type="ECO:0000256" key="7">
    <source>
        <dbReference type="ARBA" id="ARBA00023141"/>
    </source>
</evidence>
<organism evidence="11 12">
    <name type="scientific">Salinimicrobium gaetbulicola</name>
    <dbReference type="NCBI Taxonomy" id="999702"/>
    <lineage>
        <taxon>Bacteria</taxon>
        <taxon>Pseudomonadati</taxon>
        <taxon>Bacteroidota</taxon>
        <taxon>Flavobacteriia</taxon>
        <taxon>Flavobacteriales</taxon>
        <taxon>Flavobacteriaceae</taxon>
        <taxon>Salinimicrobium</taxon>
    </lineage>
</organism>
<dbReference type="PANTHER" id="PTHR42894:SF1">
    <property type="entry name" value="N-(5'-PHOSPHORIBOSYL)ANTHRANILATE ISOMERASE"/>
    <property type="match status" value="1"/>
</dbReference>
<dbReference type="RefSeq" id="WP_380737498.1">
    <property type="nucleotide sequence ID" value="NZ_JBHTJP010000032.1"/>
</dbReference>
<dbReference type="PANTHER" id="PTHR42894">
    <property type="entry name" value="N-(5'-PHOSPHORIBOSYL)ANTHRANILATE ISOMERASE"/>
    <property type="match status" value="1"/>
</dbReference>
<keyword evidence="7 9" id="KW-0057">Aromatic amino acid biosynthesis</keyword>
<accession>A0ABW3IEK5</accession>
<keyword evidence="5 9" id="KW-0028">Amino-acid biosynthesis</keyword>
<keyword evidence="12" id="KW-1185">Reference proteome</keyword>
<evidence type="ECO:0000256" key="9">
    <source>
        <dbReference type="HAMAP-Rule" id="MF_00135"/>
    </source>
</evidence>
<dbReference type="InterPro" id="IPR001240">
    <property type="entry name" value="PRAI_dom"/>
</dbReference>
<comment type="similarity">
    <text evidence="9">Belongs to the TrpF family.</text>
</comment>
<comment type="caution">
    <text evidence="11">The sequence shown here is derived from an EMBL/GenBank/DDBJ whole genome shotgun (WGS) entry which is preliminary data.</text>
</comment>
<dbReference type="HAMAP" id="MF_00135">
    <property type="entry name" value="PRAI"/>
    <property type="match status" value="1"/>
</dbReference>
<evidence type="ECO:0000313" key="12">
    <source>
        <dbReference type="Proteomes" id="UP001597100"/>
    </source>
</evidence>
<keyword evidence="8 9" id="KW-0413">Isomerase</keyword>
<evidence type="ECO:0000256" key="4">
    <source>
        <dbReference type="ARBA" id="ARBA00022272"/>
    </source>
</evidence>
<proteinExistence type="inferred from homology"/>
<reference evidence="12" key="1">
    <citation type="journal article" date="2019" name="Int. J. Syst. Evol. Microbiol.">
        <title>The Global Catalogue of Microorganisms (GCM) 10K type strain sequencing project: providing services to taxonomists for standard genome sequencing and annotation.</title>
        <authorList>
            <consortium name="The Broad Institute Genomics Platform"/>
            <consortium name="The Broad Institute Genome Sequencing Center for Infectious Disease"/>
            <person name="Wu L."/>
            <person name="Ma J."/>
        </authorList>
    </citation>
    <scope>NUCLEOTIDE SEQUENCE [LARGE SCALE GENOMIC DNA]</scope>
    <source>
        <strain evidence="12">CCUG 60898</strain>
    </source>
</reference>
<gene>
    <name evidence="9" type="primary">trpF</name>
    <name evidence="11" type="ORF">ACFQ1G_05810</name>
</gene>